<accession>B0DHK8</accession>
<evidence type="ECO:0000313" key="1">
    <source>
        <dbReference type="EMBL" id="EDR05744.1"/>
    </source>
</evidence>
<dbReference type="KEGG" id="lbc:LACBIDRAFT_329295"/>
<organism evidence="2">
    <name type="scientific">Laccaria bicolor (strain S238N-H82 / ATCC MYA-4686)</name>
    <name type="common">Bicoloured deceiver</name>
    <name type="synonym">Laccaria laccata var. bicolor</name>
    <dbReference type="NCBI Taxonomy" id="486041"/>
    <lineage>
        <taxon>Eukaryota</taxon>
        <taxon>Fungi</taxon>
        <taxon>Dikarya</taxon>
        <taxon>Basidiomycota</taxon>
        <taxon>Agaricomycotina</taxon>
        <taxon>Agaricomycetes</taxon>
        <taxon>Agaricomycetidae</taxon>
        <taxon>Agaricales</taxon>
        <taxon>Agaricineae</taxon>
        <taxon>Hydnangiaceae</taxon>
        <taxon>Laccaria</taxon>
    </lineage>
</organism>
<dbReference type="AlphaFoldDB" id="B0DHK8"/>
<dbReference type="InterPro" id="IPR027417">
    <property type="entry name" value="P-loop_NTPase"/>
</dbReference>
<dbReference type="HOGENOM" id="CLU_2109457_0_0_1"/>
<keyword evidence="2" id="KW-1185">Reference proteome</keyword>
<name>B0DHK8_LACBS</name>
<dbReference type="OrthoDB" id="2614383at2759"/>
<dbReference type="Gene3D" id="3.40.50.300">
    <property type="entry name" value="P-loop containing nucleotide triphosphate hydrolases"/>
    <property type="match status" value="1"/>
</dbReference>
<evidence type="ECO:0000313" key="2">
    <source>
        <dbReference type="Proteomes" id="UP000001194"/>
    </source>
</evidence>
<dbReference type="RefSeq" id="XP_001883420.1">
    <property type="nucleotide sequence ID" value="XM_001883385.1"/>
</dbReference>
<proteinExistence type="predicted"/>
<dbReference type="InParanoid" id="B0DHK8"/>
<dbReference type="STRING" id="486041.B0DHK8"/>
<dbReference type="GeneID" id="6079116"/>
<sequence>MDTQSTGEDLEKDLTKLLHECEAKVSRLDICARLIQNNIIFFFHGFLFKWSLMRIKLTGIIQLCGIADARMRGTPLRNLKMFEELCGSDVLANIILTTTFWNQVIPMSVPNARSN</sequence>
<gene>
    <name evidence="1" type="ORF">LACBIDRAFT_329295</name>
</gene>
<dbReference type="EMBL" id="DS547111">
    <property type="protein sequence ID" value="EDR05744.1"/>
    <property type="molecule type" value="Genomic_DNA"/>
</dbReference>
<reference evidence="1 2" key="1">
    <citation type="journal article" date="2008" name="Nature">
        <title>The genome of Laccaria bicolor provides insights into mycorrhizal symbiosis.</title>
        <authorList>
            <person name="Martin F."/>
            <person name="Aerts A."/>
            <person name="Ahren D."/>
            <person name="Brun A."/>
            <person name="Danchin E.G.J."/>
            <person name="Duchaussoy F."/>
            <person name="Gibon J."/>
            <person name="Kohler A."/>
            <person name="Lindquist E."/>
            <person name="Pereda V."/>
            <person name="Salamov A."/>
            <person name="Shapiro H.J."/>
            <person name="Wuyts J."/>
            <person name="Blaudez D."/>
            <person name="Buee M."/>
            <person name="Brokstein P."/>
            <person name="Canbaeck B."/>
            <person name="Cohen D."/>
            <person name="Courty P.E."/>
            <person name="Coutinho P.M."/>
            <person name="Delaruelle C."/>
            <person name="Detter J.C."/>
            <person name="Deveau A."/>
            <person name="DiFazio S."/>
            <person name="Duplessis S."/>
            <person name="Fraissinet-Tachet L."/>
            <person name="Lucic E."/>
            <person name="Frey-Klett P."/>
            <person name="Fourrey C."/>
            <person name="Feussner I."/>
            <person name="Gay G."/>
            <person name="Grimwood J."/>
            <person name="Hoegger P.J."/>
            <person name="Jain P."/>
            <person name="Kilaru S."/>
            <person name="Labbe J."/>
            <person name="Lin Y.C."/>
            <person name="Legue V."/>
            <person name="Le Tacon F."/>
            <person name="Marmeisse R."/>
            <person name="Melayah D."/>
            <person name="Montanini B."/>
            <person name="Muratet M."/>
            <person name="Nehls U."/>
            <person name="Niculita-Hirzel H."/>
            <person name="Oudot-Le Secq M.P."/>
            <person name="Peter M."/>
            <person name="Quesneville H."/>
            <person name="Rajashekar B."/>
            <person name="Reich M."/>
            <person name="Rouhier N."/>
            <person name="Schmutz J."/>
            <person name="Yin T."/>
            <person name="Chalot M."/>
            <person name="Henrissat B."/>
            <person name="Kuees U."/>
            <person name="Lucas S."/>
            <person name="Van de Peer Y."/>
            <person name="Podila G.K."/>
            <person name="Polle A."/>
            <person name="Pukkila P.J."/>
            <person name="Richardson P.M."/>
            <person name="Rouze P."/>
            <person name="Sanders I.R."/>
            <person name="Stajich J.E."/>
            <person name="Tunlid A."/>
            <person name="Tuskan G."/>
            <person name="Grigoriev I.V."/>
        </authorList>
    </citation>
    <scope>NUCLEOTIDE SEQUENCE [LARGE SCALE GENOMIC DNA]</scope>
    <source>
        <strain evidence="2">S238N-H82 / ATCC MYA-4686</strain>
    </source>
</reference>
<dbReference type="Proteomes" id="UP000001194">
    <property type="component" value="Unassembled WGS sequence"/>
</dbReference>
<protein>
    <submittedName>
        <fullName evidence="1">Predicted protein</fullName>
    </submittedName>
</protein>